<dbReference type="EMBL" id="CP043506">
    <property type="protein sequence ID" value="QEO17778.1"/>
    <property type="molecule type" value="Genomic_DNA"/>
</dbReference>
<evidence type="ECO:0000313" key="3">
    <source>
        <dbReference type="Proteomes" id="UP000324536"/>
    </source>
</evidence>
<sequence length="563" mass="61695">MSDNTKKEDEKPSIVYAVPHDDSGQDYSYIVRLGQFDPKVEDHAYFNTQDEREKLKKSAGYPSEKQADGKPQKWMTGLLLYSSDNVSIFSNNYKQETFGISASKSNGETIQVTASSLPGTPVSEVKWTNYASKYGYEFGRSSKFSISVASSGVSVGLSFSSKMTASLSNSGGFSYSLKGESSLDEAFYYSLSGKKGPIEKCWLGDGVAKIFSKKTLGFSDKFEETVNTSFNLSIDTDLNKAWSSDRVKWANRAKLSFNVADKLLVAGGVVAASSTNKNVQKIVSSETVFHVLFRLQDARDALFLAVAMVSVITRAGFMSKEKNIGKSPDWIPNSILKGKHQYSLGMTVEEARIQCGHSSIVIKSNGEISLYGKELNLFGAKKISLNTGSGAAIELNGENAYILGKNISLMGSEKIVNYTAKTAGTPIEWNKELQKLKEELQVLEMRLVLENENYETRKQQARSVPEQMLASVLDAIEIEHRLSVEKLKKRILGTSLKIEKVNVKIKKMYKEIESGKHSEGSHVFLTPQKIEAVGKSTASVSGGSTEQALASGSLKVDQKSPTG</sequence>
<reference evidence="2 3" key="1">
    <citation type="submission" date="2019-09" db="EMBL/GenBank/DDBJ databases">
        <title>Genome sequencing of strain KACC 21233.</title>
        <authorList>
            <person name="Heo J."/>
            <person name="Kim S.-J."/>
            <person name="Kim J.-S."/>
            <person name="Hong S.-B."/>
            <person name="Kwon S.-W."/>
        </authorList>
    </citation>
    <scope>NUCLEOTIDE SEQUENCE [LARGE SCALE GENOMIC DNA]</scope>
    <source>
        <strain evidence="2 3">KACC 21233</strain>
    </source>
</reference>
<proteinExistence type="predicted"/>
<feature type="compositionally biased region" description="Polar residues" evidence="1">
    <location>
        <begin position="536"/>
        <end position="550"/>
    </location>
</feature>
<evidence type="ECO:0000313" key="2">
    <source>
        <dbReference type="EMBL" id="QEO17778.1"/>
    </source>
</evidence>
<feature type="region of interest" description="Disordered" evidence="1">
    <location>
        <begin position="535"/>
        <end position="563"/>
    </location>
</feature>
<evidence type="ECO:0000256" key="1">
    <source>
        <dbReference type="SAM" id="MobiDB-lite"/>
    </source>
</evidence>
<name>A0A5C1YQF4_9PROT</name>
<dbReference type="KEGG" id="acek:FLP30_08590"/>
<dbReference type="AlphaFoldDB" id="A0A5C1YQF4"/>
<gene>
    <name evidence="2" type="ORF">FLP30_08590</name>
</gene>
<accession>A0A5C1YQF4</accession>
<protein>
    <submittedName>
        <fullName evidence="2">Uncharacterized protein</fullName>
    </submittedName>
</protein>
<feature type="compositionally biased region" description="Basic and acidic residues" evidence="1">
    <location>
        <begin position="1"/>
        <end position="12"/>
    </location>
</feature>
<dbReference type="RefSeq" id="WP_149279454.1">
    <property type="nucleotide sequence ID" value="NZ_CP043506.1"/>
</dbReference>
<dbReference type="Proteomes" id="UP000324536">
    <property type="component" value="Chromosome"/>
</dbReference>
<organism evidence="2 3">
    <name type="scientific">Acetobacter vaccinii</name>
    <dbReference type="NCBI Taxonomy" id="2592655"/>
    <lineage>
        <taxon>Bacteria</taxon>
        <taxon>Pseudomonadati</taxon>
        <taxon>Pseudomonadota</taxon>
        <taxon>Alphaproteobacteria</taxon>
        <taxon>Acetobacterales</taxon>
        <taxon>Acetobacteraceae</taxon>
        <taxon>Acetobacter</taxon>
    </lineage>
</organism>
<keyword evidence="3" id="KW-1185">Reference proteome</keyword>
<feature type="region of interest" description="Disordered" evidence="1">
    <location>
        <begin position="1"/>
        <end position="20"/>
    </location>
</feature>